<proteinExistence type="predicted"/>
<feature type="region of interest" description="Disordered" evidence="1">
    <location>
        <begin position="129"/>
        <end position="151"/>
    </location>
</feature>
<feature type="compositionally biased region" description="Low complexity" evidence="1">
    <location>
        <begin position="134"/>
        <end position="144"/>
    </location>
</feature>
<evidence type="ECO:0000313" key="2">
    <source>
        <dbReference type="Proteomes" id="UP000887566"/>
    </source>
</evidence>
<dbReference type="WBParaSite" id="PSAMB.scaffold4377size14850.g24170.t1">
    <property type="protein sequence ID" value="PSAMB.scaffold4377size14850.g24170.t1"/>
    <property type="gene ID" value="PSAMB.scaffold4377size14850.g24170"/>
</dbReference>
<reference evidence="3" key="1">
    <citation type="submission" date="2022-11" db="UniProtKB">
        <authorList>
            <consortium name="WormBaseParasite"/>
        </authorList>
    </citation>
    <scope>IDENTIFICATION</scope>
</reference>
<sequence length="194" mass="22042">MPVLDRLRVILTNEEIEIVEAVSIPQNQRCLLIDILRRKDKRLLPFKRLLRALLSDRVGQEWLANEIRMAYNRECMDAEFGRAATASLCVTANTFDSLQQYSQDNRYNQGHMITGGNFDRATFYQQIYNDGPETSNTSNNQNNQGRMVGGPVHGGIVVQGNYYASTHETRQVPSTSSSIPSQPSTEDWQKKLET</sequence>
<dbReference type="Proteomes" id="UP000887566">
    <property type="component" value="Unplaced"/>
</dbReference>
<accession>A0A914WIS0</accession>
<feature type="compositionally biased region" description="Low complexity" evidence="1">
    <location>
        <begin position="173"/>
        <end position="185"/>
    </location>
</feature>
<evidence type="ECO:0000256" key="1">
    <source>
        <dbReference type="SAM" id="MobiDB-lite"/>
    </source>
</evidence>
<name>A0A914WIS0_9BILA</name>
<feature type="region of interest" description="Disordered" evidence="1">
    <location>
        <begin position="167"/>
        <end position="194"/>
    </location>
</feature>
<dbReference type="AlphaFoldDB" id="A0A914WIS0"/>
<dbReference type="CDD" id="cd01671">
    <property type="entry name" value="CARD"/>
    <property type="match status" value="1"/>
</dbReference>
<keyword evidence="2" id="KW-1185">Reference proteome</keyword>
<evidence type="ECO:0000313" key="3">
    <source>
        <dbReference type="WBParaSite" id="PSAMB.scaffold4377size14850.g24170.t1"/>
    </source>
</evidence>
<organism evidence="2 3">
    <name type="scientific">Plectus sambesii</name>
    <dbReference type="NCBI Taxonomy" id="2011161"/>
    <lineage>
        <taxon>Eukaryota</taxon>
        <taxon>Metazoa</taxon>
        <taxon>Ecdysozoa</taxon>
        <taxon>Nematoda</taxon>
        <taxon>Chromadorea</taxon>
        <taxon>Plectida</taxon>
        <taxon>Plectina</taxon>
        <taxon>Plectoidea</taxon>
        <taxon>Plectidae</taxon>
        <taxon>Plectus</taxon>
    </lineage>
</organism>
<protein>
    <submittedName>
        <fullName evidence="3">Uncharacterized protein</fullName>
    </submittedName>
</protein>